<reference evidence="2 3" key="1">
    <citation type="submission" date="2017-03" db="EMBL/GenBank/DDBJ databases">
        <title>An alternative strategy for trypanosome survival in the mammalian bloodstream revealed through genome and transcriptome analysis of the ubiquitous bovine parasite Trypanosoma (Megatrypanum) theileri.</title>
        <authorList>
            <person name="Kelly S."/>
            <person name="Ivens A."/>
            <person name="Mott A."/>
            <person name="O'Neill E."/>
            <person name="Emms D."/>
            <person name="Macleod O."/>
            <person name="Voorheis P."/>
            <person name="Matthews J."/>
            <person name="Matthews K."/>
            <person name="Carrington M."/>
        </authorList>
    </citation>
    <scope>NUCLEOTIDE SEQUENCE [LARGE SCALE GENOMIC DNA]</scope>
    <source>
        <strain evidence="2">Edinburgh</strain>
    </source>
</reference>
<comment type="caution">
    <text evidence="2">The sequence shown here is derived from an EMBL/GenBank/DDBJ whole genome shotgun (WGS) entry which is preliminary data.</text>
</comment>
<sequence>MSMLPSFTPLSYLSTVAESELQATYDAAFERWKAAKQAKLDVRWEKDEKKKLAAQKPNGTSESYLAWAEYWRAEITFMERCQQEAAAEYENHASHANLMLKRYGVDSTAGQIAMYRLELTRTKEFALGCSSQYWTKWHQLVSTASLRYCQLKAEASDGAADEVEKAKDKFHDCINNESNGEAFLEAWNAALAALDRWEETGDCTAWDKTKRKYDAELEKWNEFKPTGEQYAKKLETRVDECLRWKESEKKYKDAVERYQAAEQAEAGAKKEVDEKRALAEETQKGTKEYYLAWAEKHKAEMVFIEMIEQKYAAEPARNFCYTDWMNHKHGADSKEAQIAQHRAELARTRVFLHTNYSPYWTKWHKLYYKIRWVYYQLKAGGYDNFAADLDRAREMFWNRLKANGEAFRDARNAAVVALDKWEQEDDRATWDEAKPEYDSALAKWNEFIPKGDQYADELEEKTNSCIKSFAPISDLFCDHIGKSIAELQEQAKQDPHAAKGLELLKKYDAAAKIYQAAEQAEAAAEKEMVEKGALAKKTQKGTKEYYLAWAEKHKAEMVFIEKIERKCDTESERNVCYVDWRKHERGTDSKEAQIAQHRAELARTMEYVYSDSSPYWTKWYKLCSKAWWVYYQLRAEGYDNIADELYTAREVFCDRIKEESNGKTFRNARNAALVALDKWEQEDDRAAWNKAKPKYNVLLAKWNMFRLKGEQFVKELQIEVYECAINSPALTALMNGADQHELWSDIHHNGWTISALKDELDQKSRAIGELYGRIGELERTVGEMHTRIQSLIHMNQSSINSQCKQLEEFEAFARTTLEQEWQHWLEKMTSSRINLVNWIQERIAEMTALEEEEAAARNKYNHEFNDSVKEVEKHHSVLKEMLSGWILE</sequence>
<accession>A0A1X0P103</accession>
<proteinExistence type="predicted"/>
<dbReference type="RefSeq" id="XP_028884692.1">
    <property type="nucleotide sequence ID" value="XM_029024289.1"/>
</dbReference>
<dbReference type="AlphaFoldDB" id="A0A1X0P103"/>
<evidence type="ECO:0000313" key="3">
    <source>
        <dbReference type="Proteomes" id="UP000192257"/>
    </source>
</evidence>
<keyword evidence="1" id="KW-0175">Coiled coil</keyword>
<evidence type="ECO:0000313" key="2">
    <source>
        <dbReference type="EMBL" id="ORC90626.1"/>
    </source>
</evidence>
<organism evidence="2 3">
    <name type="scientific">Trypanosoma theileri</name>
    <dbReference type="NCBI Taxonomy" id="67003"/>
    <lineage>
        <taxon>Eukaryota</taxon>
        <taxon>Discoba</taxon>
        <taxon>Euglenozoa</taxon>
        <taxon>Kinetoplastea</taxon>
        <taxon>Metakinetoplastina</taxon>
        <taxon>Trypanosomatida</taxon>
        <taxon>Trypanosomatidae</taxon>
        <taxon>Trypanosoma</taxon>
    </lineage>
</organism>
<keyword evidence="3" id="KW-1185">Reference proteome</keyword>
<dbReference type="Proteomes" id="UP000192257">
    <property type="component" value="Unassembled WGS sequence"/>
</dbReference>
<dbReference type="VEuPathDB" id="TriTrypDB:TM35_000084240"/>
<feature type="coiled-coil region" evidence="1">
    <location>
        <begin position="244"/>
        <end position="281"/>
    </location>
</feature>
<name>A0A1X0P103_9TRYP</name>
<evidence type="ECO:0000256" key="1">
    <source>
        <dbReference type="SAM" id="Coils"/>
    </source>
</evidence>
<dbReference type="EMBL" id="NBCO01000008">
    <property type="protein sequence ID" value="ORC90626.1"/>
    <property type="molecule type" value="Genomic_DNA"/>
</dbReference>
<gene>
    <name evidence="2" type="ORF">TM35_000084240</name>
</gene>
<protein>
    <submittedName>
        <fullName evidence="2">Uncharacterized protein</fullName>
    </submittedName>
</protein>
<dbReference type="GeneID" id="39984069"/>
<dbReference type="STRING" id="67003.A0A1X0P103"/>